<dbReference type="Proteomes" id="UP000232875">
    <property type="component" value="Unassembled WGS sequence"/>
</dbReference>
<feature type="region of interest" description="Disordered" evidence="1">
    <location>
        <begin position="1080"/>
        <end position="1154"/>
    </location>
</feature>
<evidence type="ECO:0000313" key="4">
    <source>
        <dbReference type="Proteomes" id="UP000232875"/>
    </source>
</evidence>
<dbReference type="EMBL" id="KZ454990">
    <property type="protein sequence ID" value="PKI84028.1"/>
    <property type="molecule type" value="Genomic_DNA"/>
</dbReference>
<protein>
    <recommendedName>
        <fullName evidence="2">Arrestin-like N-terminal domain-containing protein</fullName>
    </recommendedName>
</protein>
<dbReference type="OrthoDB" id="2586454at2759"/>
<dbReference type="Pfam" id="PF00339">
    <property type="entry name" value="Arrestin_N"/>
    <property type="match status" value="1"/>
</dbReference>
<feature type="domain" description="Arrestin-like N-terminal" evidence="2">
    <location>
        <begin position="735"/>
        <end position="795"/>
    </location>
</feature>
<accession>A0A2N1JBV6</accession>
<sequence>MQPGLLPQILTMDDMFCLVWLLRAFYTLEQNIIRDALDNEQLPVYSRESEIINVTLESPSDRKGRVWMAFLHRAQHRLLCYVTQVLTQIPAAPYNFNMHDLNFISGKDTDRRRPRIEQVPAEYLPPLDVALLWFVYLVSPSRFHEDTHRVPMLAPLALFEFPKKALSDALNRSAWTLSAPRAEKTWGQLTSLPFDPVQKQGPYTSDGLEAAEIHCPGCGKSNFLAWESFALPAWHIRCAQCELDYNARSLLAKLWSDDVLEWCQGGTNVHGFRLRGGLVSSLNSRYFETDPYAPILARIFTNNRTVETPFVSLKGRLLDNKNEDVYGVIVKGTMTVKAFIQKHGYDIDALAVAVEAHLESKLESKDMRKDLKRRVNMMMRYYVDAHSLSPASMNIVDSVQREFGFVHAWNELGWLNNVTMEQLRKTSSRYKIWISVCGFLLQLQMPTIEISTAWYVHMLSLVYYWDCYRFFDYLIDNPDRIPDERAEKTWKLTVAMWSNMVGNKYVEPPVTKSGNVFKKMSSRHIDGIRVQMRATQSLALLDPALNYSFTSFENSTILEKTLEIGIPMRLSKLNMSRDQSTHRSRDVSASPAAYGGGGRSSEGSGVFKNMVRSVSRGRKQPEHSPRRNSSASLVQKYSQPHSRRQSPARVFEEQASVNASGSATPNMPPVASPISEDDLARVTRALHIHNRQTDSGDDNDEDRGRGRFAKGLHSGGSATPVQFPPDEDLRGKSSTVVFSDTSEKGLALSKGIHTFEFAFILPSYLPPYDRSPYGKVRYSVKVTALGAGRAKSNVEETRNFYPMVNPSPDGGMTPLSILFNDIHSTVGMLSVACTSNNISVGGLFNIDIHSPSPPMDLIVYMVRVSLSTTIELDTRKRGKQTVPVQKRKLYEQGYVPSQEIALSSSADYFPGYVRYAGTDDAWTVQSLARIPDDNAIRPSTMPGTRSSLRFHHVLVVEVVHSRDDPAVNDCLTIEGKRKIKVFTLRQNVIIPSCCCALDAVTLPAYSAKEPSHKSVPQLKQQGETGWAQILMANRERGESHNLCVCGLSLADLSAAERAMLPPPDPTDLLMDRVRHQGKIGELPEGDASGPGEHMQASTSGSCVQIDHPWRRTSATSTHMAPSSLSDVAASSSEARRGMPQAKPNVPEEAPPAYS</sequence>
<dbReference type="InterPro" id="IPR014756">
    <property type="entry name" value="Ig_E-set"/>
</dbReference>
<reference evidence="3 4" key="1">
    <citation type="submission" date="2017-10" db="EMBL/GenBank/DDBJ databases">
        <title>A novel species of cold-tolerant Malassezia isolated from bats.</title>
        <authorList>
            <person name="Lorch J.M."/>
            <person name="Palmer J.M."/>
            <person name="Vanderwolf K.J."/>
            <person name="Schmidt K.Z."/>
            <person name="Verant M.L."/>
            <person name="Weller T.J."/>
            <person name="Blehert D.S."/>
        </authorList>
    </citation>
    <scope>NUCLEOTIDE SEQUENCE [LARGE SCALE GENOMIC DNA]</scope>
    <source>
        <strain evidence="3 4">NWHC:44797-103</strain>
    </source>
</reference>
<dbReference type="STRING" id="2020962.A0A2N1JBV6"/>
<dbReference type="PANTHER" id="PTHR34365:SF7">
    <property type="entry name" value="GLYCINE-RICH DOMAIN-CONTAINING PROTEIN 1"/>
    <property type="match status" value="1"/>
</dbReference>
<dbReference type="SUPFAM" id="SSF81296">
    <property type="entry name" value="E set domains"/>
    <property type="match status" value="1"/>
</dbReference>
<evidence type="ECO:0000256" key="1">
    <source>
        <dbReference type="SAM" id="MobiDB-lite"/>
    </source>
</evidence>
<name>A0A2N1JBV6_9BASI</name>
<evidence type="ECO:0000313" key="3">
    <source>
        <dbReference type="EMBL" id="PKI84028.1"/>
    </source>
</evidence>
<dbReference type="InterPro" id="IPR011021">
    <property type="entry name" value="Arrestin-like_N"/>
</dbReference>
<dbReference type="AlphaFoldDB" id="A0A2N1JBV6"/>
<gene>
    <name evidence="3" type="ORF">MVES_002050</name>
</gene>
<organism evidence="3 4">
    <name type="scientific">Malassezia vespertilionis</name>
    <dbReference type="NCBI Taxonomy" id="2020962"/>
    <lineage>
        <taxon>Eukaryota</taxon>
        <taxon>Fungi</taxon>
        <taxon>Dikarya</taxon>
        <taxon>Basidiomycota</taxon>
        <taxon>Ustilaginomycotina</taxon>
        <taxon>Malasseziomycetes</taxon>
        <taxon>Malasseziales</taxon>
        <taxon>Malasseziaceae</taxon>
        <taxon>Malassezia</taxon>
    </lineage>
</organism>
<dbReference type="InterPro" id="IPR014752">
    <property type="entry name" value="Arrestin-like_C"/>
</dbReference>
<feature type="region of interest" description="Disordered" evidence="1">
    <location>
        <begin position="575"/>
        <end position="674"/>
    </location>
</feature>
<dbReference type="InterPro" id="IPR009836">
    <property type="entry name" value="GRDP-like"/>
</dbReference>
<feature type="compositionally biased region" description="Polar residues" evidence="1">
    <location>
        <begin position="655"/>
        <end position="665"/>
    </location>
</feature>
<evidence type="ECO:0000259" key="2">
    <source>
        <dbReference type="Pfam" id="PF00339"/>
    </source>
</evidence>
<feature type="compositionally biased region" description="Polar residues" evidence="1">
    <location>
        <begin position="627"/>
        <end position="640"/>
    </location>
</feature>
<keyword evidence="4" id="KW-1185">Reference proteome</keyword>
<dbReference type="PANTHER" id="PTHR34365">
    <property type="entry name" value="ENOLASE (DUF1399)"/>
    <property type="match status" value="1"/>
</dbReference>
<feature type="compositionally biased region" description="Low complexity" evidence="1">
    <location>
        <begin position="1120"/>
        <end position="1132"/>
    </location>
</feature>
<dbReference type="Gene3D" id="2.60.40.640">
    <property type="match status" value="1"/>
</dbReference>
<feature type="region of interest" description="Disordered" evidence="1">
    <location>
        <begin position="688"/>
        <end position="732"/>
    </location>
</feature>
<proteinExistence type="predicted"/>